<dbReference type="NCBIfam" id="TIGR02118">
    <property type="entry name" value="EthD family reductase"/>
    <property type="match status" value="1"/>
</dbReference>
<gene>
    <name evidence="2" type="ORF">SNA_20075</name>
</gene>
<dbReference type="SUPFAM" id="SSF54909">
    <property type="entry name" value="Dimeric alpha+beta barrel"/>
    <property type="match status" value="2"/>
</dbReference>
<evidence type="ECO:0000313" key="3">
    <source>
        <dbReference type="Proteomes" id="UP000032458"/>
    </source>
</evidence>
<dbReference type="Gene3D" id="3.30.70.100">
    <property type="match status" value="2"/>
</dbReference>
<protein>
    <submittedName>
        <fullName evidence="2">Ethyl tert-butyl ether degradation protein EthD</fullName>
    </submittedName>
</protein>
<sequence length="230" mass="26653">MIHQIILAHPKPGMSEEEFQRYWVEQHAVRYAVKIPQIKRYCVDTRIPRPGDEDDPLWSGVAEIWLENEQEQLASLQTPEFLEGARRDEPRWAAFWRTVVLDTDAHVVVPGNDSDGPTTKAMILVKRREGLPLRGFRERSLARHARLSEKVPGLRKYTQNHTRDSFYGVGEAVLDAAYQLWFDDVPAFEAAQETPEYREMLADLSLFTEPRYVHTLLLKENWIAGREGAR</sequence>
<dbReference type="Proteomes" id="UP000032458">
    <property type="component" value="Unassembled WGS sequence"/>
</dbReference>
<keyword evidence="3" id="KW-1185">Reference proteome</keyword>
<dbReference type="EMBL" id="JRKI01000027">
    <property type="protein sequence ID" value="KIZ16591.1"/>
    <property type="molecule type" value="Genomic_DNA"/>
</dbReference>
<feature type="domain" description="EthD" evidence="1">
    <location>
        <begin position="11"/>
        <end position="94"/>
    </location>
</feature>
<name>A0A0D7CKH5_9ACTN</name>
<comment type="caution">
    <text evidence="2">The sequence shown here is derived from an EMBL/GenBank/DDBJ whole genome shotgun (WGS) entry which is preliminary data.</text>
</comment>
<evidence type="ECO:0000259" key="1">
    <source>
        <dbReference type="Pfam" id="PF07110"/>
    </source>
</evidence>
<organism evidence="2 3">
    <name type="scientific">Streptomyces natalensis ATCC 27448</name>
    <dbReference type="NCBI Taxonomy" id="1240678"/>
    <lineage>
        <taxon>Bacteria</taxon>
        <taxon>Bacillati</taxon>
        <taxon>Actinomycetota</taxon>
        <taxon>Actinomycetes</taxon>
        <taxon>Kitasatosporales</taxon>
        <taxon>Streptomycetaceae</taxon>
        <taxon>Streptomyces</taxon>
    </lineage>
</organism>
<accession>A0A0D7CKH5</accession>
<feature type="domain" description="EthD" evidence="1">
    <location>
        <begin position="129"/>
        <end position="208"/>
    </location>
</feature>
<dbReference type="InterPro" id="IPR009799">
    <property type="entry name" value="EthD_dom"/>
</dbReference>
<dbReference type="Pfam" id="PF07110">
    <property type="entry name" value="EthD"/>
    <property type="match status" value="2"/>
</dbReference>
<proteinExistence type="predicted"/>
<dbReference type="InterPro" id="IPR011008">
    <property type="entry name" value="Dimeric_a/b-barrel"/>
</dbReference>
<dbReference type="GO" id="GO:0016491">
    <property type="term" value="F:oxidoreductase activity"/>
    <property type="evidence" value="ECO:0007669"/>
    <property type="project" value="InterPro"/>
</dbReference>
<evidence type="ECO:0000313" key="2">
    <source>
        <dbReference type="EMBL" id="KIZ16591.1"/>
    </source>
</evidence>
<dbReference type="PATRIC" id="fig|1240678.4.peg.4234"/>
<dbReference type="AlphaFoldDB" id="A0A0D7CKH5"/>
<reference evidence="2 3" key="1">
    <citation type="submission" date="2014-09" db="EMBL/GenBank/DDBJ databases">
        <title>Draft genome sequence of Streptomyces natalensis ATCC 27448, producer of the antifungal pimaricin.</title>
        <authorList>
            <person name="Mendes M.V."/>
            <person name="Beites T."/>
            <person name="Pires S."/>
            <person name="Santos C.L."/>
            <person name="Moradas-Ferreira P."/>
        </authorList>
    </citation>
    <scope>NUCLEOTIDE SEQUENCE [LARGE SCALE GENOMIC DNA]</scope>
    <source>
        <strain evidence="2 3">ATCC 27448</strain>
    </source>
</reference>
<dbReference type="RefSeq" id="WP_030068508.1">
    <property type="nucleotide sequence ID" value="NZ_JRKI01000027.1"/>
</dbReference>